<evidence type="ECO:0000256" key="1">
    <source>
        <dbReference type="SAM" id="MobiDB-lite"/>
    </source>
</evidence>
<dbReference type="Proteomes" id="UP000054423">
    <property type="component" value="Unassembled WGS sequence"/>
</dbReference>
<feature type="region of interest" description="Disordered" evidence="1">
    <location>
        <begin position="1"/>
        <end position="43"/>
    </location>
</feature>
<dbReference type="VEuPathDB" id="FungiDB:PPTG_23833"/>
<evidence type="ECO:0000313" key="2">
    <source>
        <dbReference type="EMBL" id="ETL84443.1"/>
    </source>
</evidence>
<organism evidence="2">
    <name type="scientific">Phytophthora nicotianae</name>
    <name type="common">Potato buckeye rot agent</name>
    <name type="synonym">Phytophthora parasitica</name>
    <dbReference type="NCBI Taxonomy" id="4792"/>
    <lineage>
        <taxon>Eukaryota</taxon>
        <taxon>Sar</taxon>
        <taxon>Stramenopiles</taxon>
        <taxon>Oomycota</taxon>
        <taxon>Peronosporomycetes</taxon>
        <taxon>Peronosporales</taxon>
        <taxon>Peronosporaceae</taxon>
        <taxon>Phytophthora</taxon>
    </lineage>
</organism>
<gene>
    <name evidence="2" type="ORF">L917_15703</name>
</gene>
<sequence>MATMTTADFERLGVGPKSTQASSERYQRATTEHSDQVVHANVQ</sequence>
<reference evidence="2" key="1">
    <citation type="submission" date="2013-11" db="EMBL/GenBank/DDBJ databases">
        <title>The Genome Sequence of Phytophthora parasitica CHvinca01.</title>
        <authorList>
            <consortium name="The Broad Institute Genomics Platform"/>
            <person name="Russ C."/>
            <person name="Tyler B."/>
            <person name="Panabieres F."/>
            <person name="Shan W."/>
            <person name="Tripathy S."/>
            <person name="Grunwald N."/>
            <person name="Machado M."/>
            <person name="Johnson C.S."/>
            <person name="Arredondo F."/>
            <person name="Hong C."/>
            <person name="Coffey M."/>
            <person name="Young S.K."/>
            <person name="Zeng Q."/>
            <person name="Gargeya S."/>
            <person name="Fitzgerald M."/>
            <person name="Abouelleil A."/>
            <person name="Alvarado L."/>
            <person name="Chapman S.B."/>
            <person name="Gainer-Dewar J."/>
            <person name="Goldberg J."/>
            <person name="Griggs A."/>
            <person name="Gujja S."/>
            <person name="Hansen M."/>
            <person name="Howarth C."/>
            <person name="Imamovic A."/>
            <person name="Ireland A."/>
            <person name="Larimer J."/>
            <person name="McCowan C."/>
            <person name="Murphy C."/>
            <person name="Pearson M."/>
            <person name="Poon T.W."/>
            <person name="Priest M."/>
            <person name="Roberts A."/>
            <person name="Saif S."/>
            <person name="Shea T."/>
            <person name="Sykes S."/>
            <person name="Wortman J."/>
            <person name="Nusbaum C."/>
            <person name="Birren B."/>
        </authorList>
    </citation>
    <scope>NUCLEOTIDE SEQUENCE [LARGE SCALE GENOMIC DNA]</scope>
    <source>
        <strain evidence="2">CHvinca01</strain>
    </source>
</reference>
<name>W2KH08_PHYNI</name>
<proteinExistence type="predicted"/>
<accession>W2KH08</accession>
<dbReference type="AlphaFoldDB" id="W2KH08"/>
<dbReference type="EMBL" id="KI681777">
    <property type="protein sequence ID" value="ETL84443.1"/>
    <property type="molecule type" value="Genomic_DNA"/>
</dbReference>
<feature type="compositionally biased region" description="Basic and acidic residues" evidence="1">
    <location>
        <begin position="25"/>
        <end position="36"/>
    </location>
</feature>
<protein>
    <submittedName>
        <fullName evidence="2">Uncharacterized protein</fullName>
    </submittedName>
</protein>